<dbReference type="Proteomes" id="UP000254031">
    <property type="component" value="Unassembled WGS sequence"/>
</dbReference>
<reference evidence="1 2" key="1">
    <citation type="submission" date="2018-06" db="EMBL/GenBank/DDBJ databases">
        <authorList>
            <consortium name="Pathogen Informatics"/>
            <person name="Doyle S."/>
        </authorList>
    </citation>
    <scope>NUCLEOTIDE SEQUENCE [LARGE SCALE GENOMIC DNA]</scope>
    <source>
        <strain evidence="1 2">NCTC9380</strain>
    </source>
</reference>
<proteinExistence type="predicted"/>
<evidence type="ECO:0000313" key="2">
    <source>
        <dbReference type="Proteomes" id="UP000254031"/>
    </source>
</evidence>
<organism evidence="1 2">
    <name type="scientific">Mannheimia haemolytica</name>
    <name type="common">Pasteurella haemolytica</name>
    <dbReference type="NCBI Taxonomy" id="75985"/>
    <lineage>
        <taxon>Bacteria</taxon>
        <taxon>Pseudomonadati</taxon>
        <taxon>Pseudomonadota</taxon>
        <taxon>Gammaproteobacteria</taxon>
        <taxon>Pasteurellales</taxon>
        <taxon>Pasteurellaceae</taxon>
        <taxon>Mannheimia</taxon>
    </lineage>
</organism>
<protein>
    <submittedName>
        <fullName evidence="1">Uncharacterized protein</fullName>
    </submittedName>
</protein>
<name>A0A378NGY3_MANHA</name>
<dbReference type="EMBL" id="UGPL01000006">
    <property type="protein sequence ID" value="STY65228.1"/>
    <property type="molecule type" value="Genomic_DNA"/>
</dbReference>
<dbReference type="RefSeq" id="WP_061887252.1">
    <property type="nucleotide sequence ID" value="NZ_CP087379.1"/>
</dbReference>
<gene>
    <name evidence="1" type="ORF">NCTC9380_00486</name>
</gene>
<evidence type="ECO:0000313" key="1">
    <source>
        <dbReference type="EMBL" id="STY65228.1"/>
    </source>
</evidence>
<sequence>MALKTKKITIEKGRDAGTTFLITEMPIAKADKWASRTLLALASGMEGIPSASEGMLGMARVALAAFKQIPEEKALPLLDELLDCVEIVMDSGSTRPIDLAIGDVSDITTLWKLRKEAFALHIDFLDLELTPISE</sequence>
<dbReference type="AlphaFoldDB" id="A0A378NGY3"/>
<accession>A0A378NGY3</accession>